<dbReference type="InterPro" id="IPR051611">
    <property type="entry name" value="ECF_transporter_component"/>
</dbReference>
<dbReference type="EMBL" id="JQIF01000143">
    <property type="protein sequence ID" value="KGJ51117.1"/>
    <property type="molecule type" value="Genomic_DNA"/>
</dbReference>
<dbReference type="AlphaFoldDB" id="A0A099I1H5"/>
<comment type="caution">
    <text evidence="7">The sequence shown here is derived from an EMBL/GenBank/DDBJ whole genome shotgun (WGS) entry which is preliminary data.</text>
</comment>
<evidence type="ECO:0000256" key="3">
    <source>
        <dbReference type="ARBA" id="ARBA00022692"/>
    </source>
</evidence>
<feature type="transmembrane region" description="Helical" evidence="6">
    <location>
        <begin position="71"/>
        <end position="100"/>
    </location>
</feature>
<keyword evidence="3 6" id="KW-0812">Transmembrane</keyword>
<dbReference type="PANTHER" id="PTHR34857:SF2">
    <property type="entry name" value="SLL0384 PROTEIN"/>
    <property type="match status" value="1"/>
</dbReference>
<feature type="transmembrane region" description="Helical" evidence="6">
    <location>
        <begin position="225"/>
        <end position="244"/>
    </location>
</feature>
<dbReference type="Pfam" id="PF02361">
    <property type="entry name" value="CbiQ"/>
    <property type="match status" value="1"/>
</dbReference>
<dbReference type="CDD" id="cd16914">
    <property type="entry name" value="EcfT"/>
    <property type="match status" value="1"/>
</dbReference>
<dbReference type="InterPro" id="IPR003339">
    <property type="entry name" value="ABC/ECF_trnsptr_transmembrane"/>
</dbReference>
<protein>
    <submittedName>
        <fullName evidence="7">Membrane protein</fullName>
    </submittedName>
</protein>
<dbReference type="PANTHER" id="PTHR34857">
    <property type="entry name" value="SLL0384 PROTEIN"/>
    <property type="match status" value="1"/>
</dbReference>
<dbReference type="Proteomes" id="UP000030008">
    <property type="component" value="Unassembled WGS sequence"/>
</dbReference>
<dbReference type="GO" id="GO:0005886">
    <property type="term" value="C:plasma membrane"/>
    <property type="evidence" value="ECO:0007669"/>
    <property type="project" value="UniProtKB-ARBA"/>
</dbReference>
<comment type="subcellular location">
    <subcellularLocation>
        <location evidence="1">Membrane</location>
        <topology evidence="1">Multi-pass membrane protein</topology>
    </subcellularLocation>
</comment>
<evidence type="ECO:0000256" key="6">
    <source>
        <dbReference type="SAM" id="Phobius"/>
    </source>
</evidence>
<keyword evidence="2" id="KW-1003">Cell membrane</keyword>
<keyword evidence="5 6" id="KW-0472">Membrane</keyword>
<gene>
    <name evidence="7" type="ORF">CIAN88_22395</name>
</gene>
<dbReference type="RefSeq" id="WP_015524598.1">
    <property type="nucleotide sequence ID" value="NZ_JBBNPI010000075.1"/>
</dbReference>
<evidence type="ECO:0000256" key="5">
    <source>
        <dbReference type="ARBA" id="ARBA00023136"/>
    </source>
</evidence>
<keyword evidence="4 6" id="KW-1133">Transmembrane helix</keyword>
<name>A0A099I1H5_CLOIN</name>
<evidence type="ECO:0000256" key="4">
    <source>
        <dbReference type="ARBA" id="ARBA00022989"/>
    </source>
</evidence>
<organism evidence="7 8">
    <name type="scientific">Clostridium innocuum</name>
    <dbReference type="NCBI Taxonomy" id="1522"/>
    <lineage>
        <taxon>Bacteria</taxon>
        <taxon>Bacillati</taxon>
        <taxon>Bacillota</taxon>
        <taxon>Clostridia</taxon>
        <taxon>Eubacteriales</taxon>
        <taxon>Clostridiaceae</taxon>
        <taxon>Clostridium</taxon>
    </lineage>
</organism>
<reference evidence="7 8" key="1">
    <citation type="submission" date="2014-08" db="EMBL/GenBank/DDBJ databases">
        <title>Clostridium innocuum, an unnegligible vancomycin-resistant pathogen causing extra-intestinal infections.</title>
        <authorList>
            <person name="Feng Y."/>
            <person name="Chiu C.-H."/>
        </authorList>
    </citation>
    <scope>NUCLEOTIDE SEQUENCE [LARGE SCALE GENOMIC DNA]</scope>
    <source>
        <strain evidence="7 8">AN88</strain>
    </source>
</reference>
<evidence type="ECO:0000256" key="2">
    <source>
        <dbReference type="ARBA" id="ARBA00022475"/>
    </source>
</evidence>
<evidence type="ECO:0000256" key="1">
    <source>
        <dbReference type="ARBA" id="ARBA00004141"/>
    </source>
</evidence>
<evidence type="ECO:0000313" key="8">
    <source>
        <dbReference type="Proteomes" id="UP000030008"/>
    </source>
</evidence>
<feature type="transmembrane region" description="Helical" evidence="6">
    <location>
        <begin position="106"/>
        <end position="127"/>
    </location>
</feature>
<proteinExistence type="predicted"/>
<accession>A0A099I1H5</accession>
<sequence length="246" mass="27385">MNGLSFSATTEKRKGILLDPRTKLILLLTITTLMFSTSNEGIMNIVKPCLSLVPFALILSERRFKTAGKYLVLYAVCFILERIALTSLSGLLSFIVLAVTSIMTRFAPGIMTGAYLISSTSISEFIGAMERMHITEKIVIPMSVIFRFFPTISEEYQAIRDAMKMRGIRFGGKNPFLMLEYRLVPLMVSVVKIGDELSAAALTRGLGAPVKRTNVCQIGFHVQDLIAILFCVICFALFLFQQQISF</sequence>
<evidence type="ECO:0000313" key="7">
    <source>
        <dbReference type="EMBL" id="KGJ51117.1"/>
    </source>
</evidence>